<feature type="region of interest" description="Disordered" evidence="1">
    <location>
        <begin position="130"/>
        <end position="152"/>
    </location>
</feature>
<dbReference type="EMBL" id="MKKU01000011">
    <property type="protein sequence ID" value="RNF27260.1"/>
    <property type="molecule type" value="Genomic_DNA"/>
</dbReference>
<accession>A0A3R7P1A6</accession>
<evidence type="ECO:0000313" key="3">
    <source>
        <dbReference type="Proteomes" id="UP000284403"/>
    </source>
</evidence>
<evidence type="ECO:0000313" key="2">
    <source>
        <dbReference type="EMBL" id="RNF27260.1"/>
    </source>
</evidence>
<feature type="region of interest" description="Disordered" evidence="1">
    <location>
        <begin position="1170"/>
        <end position="1199"/>
    </location>
</feature>
<dbReference type="RefSeq" id="XP_029232466.1">
    <property type="nucleotide sequence ID" value="XM_029367393.1"/>
</dbReference>
<evidence type="ECO:0000256" key="1">
    <source>
        <dbReference type="SAM" id="MobiDB-lite"/>
    </source>
</evidence>
<sequence length="1430" mass="156358">MLRCCSSLLCAAASTEVTFRRALGAQSTLLDLVPVKKPMIEGSLCWFVEENIEVVLVSGVKGISPDAVTEHVKRRAVHLLQRCGGGDAAQGCQTLRRCIEEARVTRSLLHRLDLQVRLRLWSSATGEAGEEEEAPLSLPVPPTRAAADAGARGGGGGALHCSVYETDAWEPHRHQRHVREVSTSPSVPSLCDLLREALRIVRLDAEGKGRRFAAAVHQEAHLLFSTATSATAPHDGVPSLHEAASKRADRFFAKDPALRCLLCPTPYTVEMEFLLYGKDSRGSSGITAGRWLLHDEAENVERCDVPLATLKDKAGLLHRGRCSEVPRHQPEPIAESTIRSLEEAGDVVCVKSCKDGEFASALLRSLCSQPLLQSRIIHASAAEMLCGRFAPVRAGDFVRSCGRLDIDAWLSERGRPLTVPMAPRYLHHPNPLLFLQECLPLELGTRAALPACVGSLHFGYHLAITASGRVSTAVGGFISAAAAVSALLPWHLACPPRPAVAEAVHHPQHNSQPSGGFFAGTEEARPTGARGGAPDEHLGTSSPVSVEAIDAEATLKGLGVVSGKVTQGVVEYSDAAGRSVLRFEQMDTLQGIERFVRCLRRSHSACFTTISVYSRKRASSTVVWGAFAGMAGQKLPPYVRRIRIPVPLVSGEFFAIRYCGLLELEQREYALLSILERYSKDPTRWPLRCPVPCFFNRWRLTRGILEALLRHDPLFRYTLERVSEQGQDGKFLLRLYSGDAKTHEAQLDEERLLPEVRRCLVQYAARWDVQVPPIETVAFLLGEVRKNLSFTCRGFVAALLHNSEVLQQRGREASLELHIIEGARIRLSVASCATQEAVKEALSRIFLEKQFPELLPAVHQLQRVNNVLARNPGGRETLFRCYDNASEGRGYRWELQALTDDAGTVTLLEAAEGASRLDALAALLDKIDGAGEAPPLCPAASGAATSAAPALAQTIERYQALLAQRRGLRRVMHDYDVKRNLLTVRGLSDHAGAAGGNATVLRVIPLGEGVSVGDVLHRYYRGELHIVNPPPSKADEQLRLLPLPSIYKLCQAHFTLPLPPLEDALVASQEKGGWRVGLRLPAVLFALQGPQYVEYVYRGRGKQEGKRGVVRNFYLALHGDPPAAVRRILSEGLSADALPTDSLPPSASGAPTTHTRKVTVLNHHLLHKSNGGGSSCRGRAADAESGSCNKDEDATRPGMRVGRGDTCMYSEITGLICSQLRPHVGYDGVVECRLSYITGFTGRYVSTPAQHEKCVELFNVPFRATVWLPLQLLAVLLSCARRLVPDDELEALLLRRASSWPSLFLDTTQNERLFCTTFLRRYLGLWTFEENDVGAQVAVPGSLYLVERTRRIRAGCFEASLSLLQTPLPPSSTTFSRTLASHKAATTPRAETNMWGAVLQHLPELSAVQAEDADNAVLRVIMRHAVDTTR</sequence>
<protein>
    <submittedName>
        <fullName evidence="2">Uncharacterized protein</fullName>
    </submittedName>
</protein>
<dbReference type="GeneID" id="40314062"/>
<organism evidence="2 3">
    <name type="scientific">Trypanosoma conorhini</name>
    <dbReference type="NCBI Taxonomy" id="83891"/>
    <lineage>
        <taxon>Eukaryota</taxon>
        <taxon>Discoba</taxon>
        <taxon>Euglenozoa</taxon>
        <taxon>Kinetoplastea</taxon>
        <taxon>Metakinetoplastina</taxon>
        <taxon>Trypanosomatida</taxon>
        <taxon>Trypanosomatidae</taxon>
        <taxon>Trypanosoma</taxon>
    </lineage>
</organism>
<gene>
    <name evidence="2" type="ORF">Tco025E_00451</name>
</gene>
<proteinExistence type="predicted"/>
<comment type="caution">
    <text evidence="2">The sequence shown here is derived from an EMBL/GenBank/DDBJ whole genome shotgun (WGS) entry which is preliminary data.</text>
</comment>
<keyword evidence="3" id="KW-1185">Reference proteome</keyword>
<reference evidence="2 3" key="1">
    <citation type="journal article" date="2018" name="BMC Genomics">
        <title>Genomic comparison of Trypanosoma conorhini and Trypanosoma rangeli to Trypanosoma cruzi strains of high and low virulence.</title>
        <authorList>
            <person name="Bradwell K.R."/>
            <person name="Koparde V.N."/>
            <person name="Matveyev A.V."/>
            <person name="Serrano M.G."/>
            <person name="Alves J.M."/>
            <person name="Parikh H."/>
            <person name="Huang B."/>
            <person name="Lee V."/>
            <person name="Espinosa-Alvarez O."/>
            <person name="Ortiz P.A."/>
            <person name="Costa-Martins A.G."/>
            <person name="Teixeira M.M."/>
            <person name="Buck G.A."/>
        </authorList>
    </citation>
    <scope>NUCLEOTIDE SEQUENCE [LARGE SCALE GENOMIC DNA]</scope>
    <source>
        <strain evidence="2 3">025E</strain>
    </source>
</reference>
<dbReference type="OrthoDB" id="241073at2759"/>
<name>A0A3R7P1A6_9TRYP</name>
<feature type="region of interest" description="Disordered" evidence="1">
    <location>
        <begin position="503"/>
        <end position="541"/>
    </location>
</feature>
<dbReference type="Proteomes" id="UP000284403">
    <property type="component" value="Unassembled WGS sequence"/>
</dbReference>